<reference evidence="1" key="1">
    <citation type="submission" date="2007-07" db="EMBL/GenBank/DDBJ databases">
        <title>PCAP assembly of the Caenorhabditis remanei genome.</title>
        <authorList>
            <consortium name="The Caenorhabditis remanei Sequencing Consortium"/>
            <person name="Wilson R.K."/>
        </authorList>
    </citation>
    <scope>NUCLEOTIDE SEQUENCE [LARGE SCALE GENOMIC DNA]</scope>
    <source>
        <strain evidence="1">PB4641</strain>
    </source>
</reference>
<dbReference type="CTD" id="9822029"/>
<keyword evidence="2" id="KW-1185">Reference proteome</keyword>
<dbReference type="GeneID" id="9822029"/>
<dbReference type="RefSeq" id="XP_003118095.2">
    <property type="nucleotide sequence ID" value="XM_003118047.2"/>
</dbReference>
<protein>
    <submittedName>
        <fullName evidence="1">Uncharacterized protein</fullName>
    </submittedName>
</protein>
<dbReference type="Proteomes" id="UP000008281">
    <property type="component" value="Unassembled WGS sequence"/>
</dbReference>
<accession>E3LCI7</accession>
<gene>
    <name evidence="1" type="ORF">CRE_00027</name>
</gene>
<dbReference type="AlphaFoldDB" id="E3LCI7"/>
<dbReference type="OrthoDB" id="5855660at2759"/>
<organism evidence="2">
    <name type="scientific">Caenorhabditis remanei</name>
    <name type="common">Caenorhabditis vulgaris</name>
    <dbReference type="NCBI Taxonomy" id="31234"/>
    <lineage>
        <taxon>Eukaryota</taxon>
        <taxon>Metazoa</taxon>
        <taxon>Ecdysozoa</taxon>
        <taxon>Nematoda</taxon>
        <taxon>Chromadorea</taxon>
        <taxon>Rhabditida</taxon>
        <taxon>Rhabditina</taxon>
        <taxon>Rhabditomorpha</taxon>
        <taxon>Rhabditoidea</taxon>
        <taxon>Rhabditidae</taxon>
        <taxon>Peloderinae</taxon>
        <taxon>Caenorhabditis</taxon>
    </lineage>
</organism>
<name>E3LCI7_CAERE</name>
<sequence length="41" mass="4548">MWVTCHTSLENCLEACYMSCYITDLCNDEPDMAACAPGLTQ</sequence>
<proteinExistence type="predicted"/>
<dbReference type="InParanoid" id="E3LCI7"/>
<evidence type="ECO:0000313" key="2">
    <source>
        <dbReference type="Proteomes" id="UP000008281"/>
    </source>
</evidence>
<dbReference type="HOGENOM" id="CLU_3280024_0_0_1"/>
<dbReference type="EMBL" id="DS268407">
    <property type="protein sequence ID" value="EFO82693.1"/>
    <property type="molecule type" value="Genomic_DNA"/>
</dbReference>
<evidence type="ECO:0000313" key="1">
    <source>
        <dbReference type="EMBL" id="EFO82693.1"/>
    </source>
</evidence>
<dbReference type="KEGG" id="crq:GCK72_024846"/>